<feature type="transmembrane region" description="Helical" evidence="1">
    <location>
        <begin position="79"/>
        <end position="103"/>
    </location>
</feature>
<dbReference type="EMBL" id="CP013926">
    <property type="protein sequence ID" value="AMJ73726.1"/>
    <property type="molecule type" value="Genomic_DNA"/>
</dbReference>
<evidence type="ECO:0008006" key="4">
    <source>
        <dbReference type="Google" id="ProtNLM"/>
    </source>
</evidence>
<proteinExistence type="predicted"/>
<dbReference type="RefSeq" id="WP_057791995.1">
    <property type="nucleotide sequence ID" value="NZ_CP013926.1"/>
</dbReference>
<keyword evidence="3" id="KW-1185">Reference proteome</keyword>
<evidence type="ECO:0000256" key="1">
    <source>
        <dbReference type="SAM" id="Phobius"/>
    </source>
</evidence>
<feature type="transmembrane region" description="Helical" evidence="1">
    <location>
        <begin position="130"/>
        <end position="154"/>
    </location>
</feature>
<protein>
    <recommendedName>
        <fullName evidence="4">DUF1206 domain-containing protein</fullName>
    </recommendedName>
</protein>
<keyword evidence="1" id="KW-0812">Transmembrane</keyword>
<evidence type="ECO:0000313" key="3">
    <source>
        <dbReference type="Proteomes" id="UP000056750"/>
    </source>
</evidence>
<organism evidence="2 3">
    <name type="scientific">Alteromonas stellipolaris</name>
    <dbReference type="NCBI Taxonomy" id="233316"/>
    <lineage>
        <taxon>Bacteria</taxon>
        <taxon>Pseudomonadati</taxon>
        <taxon>Pseudomonadota</taxon>
        <taxon>Gammaproteobacteria</taxon>
        <taxon>Alteromonadales</taxon>
        <taxon>Alteromonadaceae</taxon>
        <taxon>Alteromonas/Salinimonas group</taxon>
        <taxon>Alteromonas</taxon>
    </lineage>
</organism>
<evidence type="ECO:0000313" key="2">
    <source>
        <dbReference type="EMBL" id="AMJ73726.1"/>
    </source>
</evidence>
<sequence length="162" mass="18265">MEANNIRGEERRKISPEDHHKYLERKSGFRIDFRQRIDLFTKTVLLFTGGALTISMSLFLKQDSPQVTTSILQDLKISWGLLLFTIVAFSVCYYTLLIQGFYINKNWDGRLPLSDDQITGNTTLSALRGLIVILGTIGFFSFLWGLVLLGTVSIEVVELAGS</sequence>
<gene>
    <name evidence="2" type="ORF">AVL57_06890</name>
</gene>
<name>A0ABM5YIF6_9ALTE</name>
<feature type="transmembrane region" description="Helical" evidence="1">
    <location>
        <begin position="39"/>
        <end position="59"/>
    </location>
</feature>
<dbReference type="Proteomes" id="UP000056750">
    <property type="component" value="Chromosome"/>
</dbReference>
<keyword evidence="1" id="KW-1133">Transmembrane helix</keyword>
<reference evidence="2 3" key="1">
    <citation type="submission" date="2015-12" db="EMBL/GenBank/DDBJ databases">
        <title>Intraspecies pangenome expansion in the marine bacterium Alteromonas.</title>
        <authorList>
            <person name="Lopez-Perez M."/>
            <person name="Rodriguez-Valera F."/>
        </authorList>
    </citation>
    <scope>NUCLEOTIDE SEQUENCE [LARGE SCALE GENOMIC DNA]</scope>
    <source>
        <strain evidence="2 3">LMG 21861</strain>
    </source>
</reference>
<keyword evidence="1" id="KW-0472">Membrane</keyword>
<accession>A0ABM5YIF6</accession>